<feature type="chain" id="PRO_5035606688" description="TIL domain-containing protein" evidence="1">
    <location>
        <begin position="18"/>
        <end position="97"/>
    </location>
</feature>
<reference evidence="4" key="1">
    <citation type="submission" date="2021-02" db="EMBL/GenBank/DDBJ databases">
        <authorList>
            <person name="Nowell W R."/>
        </authorList>
    </citation>
    <scope>NUCLEOTIDE SEQUENCE</scope>
</reference>
<name>A0A815MA23_ADIRI</name>
<dbReference type="OrthoDB" id="6236007at2759"/>
<gene>
    <name evidence="3" type="ORF">EDS130_LOCUS19554</name>
    <name evidence="4" type="ORF">XAT740_LOCUS35261</name>
</gene>
<evidence type="ECO:0000256" key="1">
    <source>
        <dbReference type="SAM" id="SignalP"/>
    </source>
</evidence>
<dbReference type="InterPro" id="IPR036084">
    <property type="entry name" value="Ser_inhib-like_sf"/>
</dbReference>
<dbReference type="InterPro" id="IPR002919">
    <property type="entry name" value="TIL_dom"/>
</dbReference>
<dbReference type="AlphaFoldDB" id="A0A815MA23"/>
<comment type="caution">
    <text evidence="4">The sequence shown here is derived from an EMBL/GenBank/DDBJ whole genome shotgun (WGS) entry which is preliminary data.</text>
</comment>
<feature type="domain" description="TIL" evidence="2">
    <location>
        <begin position="37"/>
        <end position="94"/>
    </location>
</feature>
<organism evidence="4 5">
    <name type="scientific">Adineta ricciae</name>
    <name type="common">Rotifer</name>
    <dbReference type="NCBI Taxonomy" id="249248"/>
    <lineage>
        <taxon>Eukaryota</taxon>
        <taxon>Metazoa</taxon>
        <taxon>Spiralia</taxon>
        <taxon>Gnathifera</taxon>
        <taxon>Rotifera</taxon>
        <taxon>Eurotatoria</taxon>
        <taxon>Bdelloidea</taxon>
        <taxon>Adinetida</taxon>
        <taxon>Adinetidae</taxon>
        <taxon>Adineta</taxon>
    </lineage>
</organism>
<dbReference type="Proteomes" id="UP000663828">
    <property type="component" value="Unassembled WGS sequence"/>
</dbReference>
<dbReference type="EMBL" id="CAJNOJ010000094">
    <property type="protein sequence ID" value="CAF1092493.1"/>
    <property type="molecule type" value="Genomic_DNA"/>
</dbReference>
<dbReference type="Pfam" id="PF01826">
    <property type="entry name" value="TIL"/>
    <property type="match status" value="1"/>
</dbReference>
<feature type="signal peptide" evidence="1">
    <location>
        <begin position="1"/>
        <end position="17"/>
    </location>
</feature>
<evidence type="ECO:0000313" key="3">
    <source>
        <dbReference type="EMBL" id="CAF1092493.1"/>
    </source>
</evidence>
<dbReference type="SUPFAM" id="SSF57567">
    <property type="entry name" value="Serine protease inhibitors"/>
    <property type="match status" value="1"/>
</dbReference>
<proteinExistence type="predicted"/>
<dbReference type="Gene3D" id="2.10.25.10">
    <property type="entry name" value="Laminin"/>
    <property type="match status" value="1"/>
</dbReference>
<evidence type="ECO:0000313" key="4">
    <source>
        <dbReference type="EMBL" id="CAF1421708.1"/>
    </source>
</evidence>
<dbReference type="EMBL" id="CAJNOR010003518">
    <property type="protein sequence ID" value="CAF1421708.1"/>
    <property type="molecule type" value="Genomic_DNA"/>
</dbReference>
<accession>A0A815MA23</accession>
<protein>
    <recommendedName>
        <fullName evidence="2">TIL domain-containing protein</fullName>
    </recommendedName>
</protein>
<sequence>MSLSSFILLCFVLLALSASIAQTQLWGTSIGRCWGRFERYRECASTCPDTCQDVFWPNVPKLCPMMCRIGCECIPPFVRLNQNANSPCVHPRHCRFV</sequence>
<evidence type="ECO:0000259" key="2">
    <source>
        <dbReference type="Pfam" id="PF01826"/>
    </source>
</evidence>
<evidence type="ECO:0000313" key="5">
    <source>
        <dbReference type="Proteomes" id="UP000663828"/>
    </source>
</evidence>
<keyword evidence="5" id="KW-1185">Reference proteome</keyword>
<dbReference type="CDD" id="cd19941">
    <property type="entry name" value="TIL"/>
    <property type="match status" value="1"/>
</dbReference>
<dbReference type="Proteomes" id="UP000663852">
    <property type="component" value="Unassembled WGS sequence"/>
</dbReference>
<keyword evidence="1" id="KW-0732">Signal</keyword>